<dbReference type="EMBL" id="CAFBNJ010000125">
    <property type="protein sequence ID" value="CAB4964362.1"/>
    <property type="molecule type" value="Genomic_DNA"/>
</dbReference>
<gene>
    <name evidence="1" type="ORF">UFOPK2624_01636</name>
    <name evidence="2" type="ORF">UFOPK3785_01749</name>
</gene>
<accession>A0A6J6R9Z3</accession>
<organism evidence="1">
    <name type="scientific">freshwater metagenome</name>
    <dbReference type="NCBI Taxonomy" id="449393"/>
    <lineage>
        <taxon>unclassified sequences</taxon>
        <taxon>metagenomes</taxon>
        <taxon>ecological metagenomes</taxon>
    </lineage>
</organism>
<reference evidence="1" key="1">
    <citation type="submission" date="2020-05" db="EMBL/GenBank/DDBJ databases">
        <authorList>
            <person name="Chiriac C."/>
            <person name="Salcher M."/>
            <person name="Ghai R."/>
            <person name="Kavagutti S V."/>
        </authorList>
    </citation>
    <scope>NUCLEOTIDE SEQUENCE</scope>
</reference>
<dbReference type="AntiFam" id="ANF00072">
    <property type="entry name" value="Shadow ORF (opposite TypA)"/>
</dbReference>
<dbReference type="AlphaFoldDB" id="A0A6J6R9Z3"/>
<protein>
    <submittedName>
        <fullName evidence="1">Unannotated protein</fullName>
    </submittedName>
</protein>
<name>A0A6J6R9Z3_9ZZZZ</name>
<evidence type="ECO:0000313" key="1">
    <source>
        <dbReference type="EMBL" id="CAB4719992.1"/>
    </source>
</evidence>
<proteinExistence type="predicted"/>
<dbReference type="EMBL" id="CAEZXY010000099">
    <property type="protein sequence ID" value="CAB4719992.1"/>
    <property type="molecule type" value="Genomic_DNA"/>
</dbReference>
<sequence>MARSVDDVDAMVFPEARGRSRSNGDTALLFLDHPVHGGATIVNFTDLVVLTGVIENPLGRGGLARINVGHDADIAGLFKRMRA</sequence>
<evidence type="ECO:0000313" key="2">
    <source>
        <dbReference type="EMBL" id="CAB4964362.1"/>
    </source>
</evidence>